<evidence type="ECO:0000313" key="2">
    <source>
        <dbReference type="Proteomes" id="UP000315295"/>
    </source>
</evidence>
<dbReference type="EMBL" id="VIEB01000620">
    <property type="protein sequence ID" value="TQD84805.1"/>
    <property type="molecule type" value="Genomic_DNA"/>
</dbReference>
<evidence type="ECO:0000313" key="1">
    <source>
        <dbReference type="EMBL" id="TQD84805.1"/>
    </source>
</evidence>
<name>A0A540LEA1_MALBA</name>
<comment type="caution">
    <text evidence="1">The sequence shown here is derived from an EMBL/GenBank/DDBJ whole genome shotgun (WGS) entry which is preliminary data.</text>
</comment>
<sequence>MKIHDLTFSGRPKSTIVKKLLNTTAPGLHFSLWIMNQFKLEAPYTSSHLSASLILADVKPASLGVQEKEYAENLFELLQVAHPNGI</sequence>
<protein>
    <submittedName>
        <fullName evidence="1">Uncharacterized protein</fullName>
    </submittedName>
</protein>
<gene>
    <name evidence="1" type="ORF">C1H46_029653</name>
</gene>
<accession>A0A540LEA1</accession>
<keyword evidence="2" id="KW-1185">Reference proteome</keyword>
<proteinExistence type="predicted"/>
<organism evidence="1 2">
    <name type="scientific">Malus baccata</name>
    <name type="common">Siberian crab apple</name>
    <name type="synonym">Pyrus baccata</name>
    <dbReference type="NCBI Taxonomy" id="106549"/>
    <lineage>
        <taxon>Eukaryota</taxon>
        <taxon>Viridiplantae</taxon>
        <taxon>Streptophyta</taxon>
        <taxon>Embryophyta</taxon>
        <taxon>Tracheophyta</taxon>
        <taxon>Spermatophyta</taxon>
        <taxon>Magnoliopsida</taxon>
        <taxon>eudicotyledons</taxon>
        <taxon>Gunneridae</taxon>
        <taxon>Pentapetalae</taxon>
        <taxon>rosids</taxon>
        <taxon>fabids</taxon>
        <taxon>Rosales</taxon>
        <taxon>Rosaceae</taxon>
        <taxon>Amygdaloideae</taxon>
        <taxon>Maleae</taxon>
        <taxon>Malus</taxon>
    </lineage>
</organism>
<dbReference type="Proteomes" id="UP000315295">
    <property type="component" value="Unassembled WGS sequence"/>
</dbReference>
<dbReference type="AlphaFoldDB" id="A0A540LEA1"/>
<reference evidence="1 2" key="1">
    <citation type="journal article" date="2019" name="G3 (Bethesda)">
        <title>Sequencing of a Wild Apple (Malus baccata) Genome Unravels the Differences Between Cultivated and Wild Apple Species Regarding Disease Resistance and Cold Tolerance.</title>
        <authorList>
            <person name="Chen X."/>
        </authorList>
    </citation>
    <scope>NUCLEOTIDE SEQUENCE [LARGE SCALE GENOMIC DNA]</scope>
    <source>
        <strain evidence="2">cv. Shandingzi</strain>
        <tissue evidence="1">Leaves</tissue>
    </source>
</reference>